<evidence type="ECO:0000313" key="1">
    <source>
        <dbReference type="EMBL" id="OAV84719.1"/>
    </source>
</evidence>
<reference evidence="1" key="2">
    <citation type="submission" date="2016-05" db="EMBL/GenBank/DDBJ databases">
        <title>Comparative analysis highlights variable genome content of wheat rusts and divergence of the mating loci.</title>
        <authorList>
            <person name="Cuomo C.A."/>
            <person name="Bakkeren G."/>
            <person name="Szabo L."/>
            <person name="Khalil H."/>
            <person name="Joly D."/>
            <person name="Goldberg J."/>
            <person name="Young S."/>
            <person name="Zeng Q."/>
            <person name="Fellers J."/>
        </authorList>
    </citation>
    <scope>NUCLEOTIDE SEQUENCE [LARGE SCALE GENOMIC DNA]</scope>
    <source>
        <strain evidence="1">1-1 BBBD Race 1</strain>
    </source>
</reference>
<dbReference type="AlphaFoldDB" id="A0A180FX36"/>
<keyword evidence="3" id="KW-1185">Reference proteome</keyword>
<feature type="non-terminal residue" evidence="1">
    <location>
        <position position="54"/>
    </location>
</feature>
<evidence type="ECO:0000313" key="2">
    <source>
        <dbReference type="EnsemblFungi" id="PTTG_31115-t43_1-p1"/>
    </source>
</evidence>
<evidence type="ECO:0000313" key="3">
    <source>
        <dbReference type="Proteomes" id="UP000005240"/>
    </source>
</evidence>
<dbReference type="EnsemblFungi" id="PTTG_31115-t43_1">
    <property type="protein sequence ID" value="PTTG_31115-t43_1-p1"/>
    <property type="gene ID" value="PTTG_31115"/>
</dbReference>
<dbReference type="EMBL" id="ADAS02013771">
    <property type="protein sequence ID" value="OAV84719.1"/>
    <property type="molecule type" value="Genomic_DNA"/>
</dbReference>
<proteinExistence type="predicted"/>
<name>A0A180FX36_PUCT1</name>
<protein>
    <submittedName>
        <fullName evidence="1 2">Uncharacterized protein</fullName>
    </submittedName>
</protein>
<organism evidence="1">
    <name type="scientific">Puccinia triticina (isolate 1-1 / race 1 (BBBD))</name>
    <name type="common">Brown leaf rust fungus</name>
    <dbReference type="NCBI Taxonomy" id="630390"/>
    <lineage>
        <taxon>Eukaryota</taxon>
        <taxon>Fungi</taxon>
        <taxon>Dikarya</taxon>
        <taxon>Basidiomycota</taxon>
        <taxon>Pucciniomycotina</taxon>
        <taxon>Pucciniomycetes</taxon>
        <taxon>Pucciniales</taxon>
        <taxon>Pucciniaceae</taxon>
        <taxon>Puccinia</taxon>
    </lineage>
</organism>
<dbReference type="Proteomes" id="UP000005240">
    <property type="component" value="Unassembled WGS sequence"/>
</dbReference>
<accession>A0A180FX36</accession>
<dbReference type="VEuPathDB" id="FungiDB:PTTG_31115"/>
<feature type="non-terminal residue" evidence="1">
    <location>
        <position position="1"/>
    </location>
</feature>
<reference evidence="2" key="4">
    <citation type="submission" date="2025-05" db="UniProtKB">
        <authorList>
            <consortium name="EnsemblFungi"/>
        </authorList>
    </citation>
    <scope>IDENTIFICATION</scope>
    <source>
        <strain evidence="2">isolate 1-1 / race 1 (BBBD)</strain>
    </source>
</reference>
<gene>
    <name evidence="1" type="ORF">PTTG_31115</name>
</gene>
<sequence>INPLFARIRYPVICRYLMNRLIITGVGRVTDVIELMDKDDTVVAQHELVVNVGS</sequence>
<reference evidence="2 3" key="3">
    <citation type="journal article" date="2017" name="G3 (Bethesda)">
        <title>Comparative analysis highlights variable genome content of wheat rusts and divergence of the mating loci.</title>
        <authorList>
            <person name="Cuomo C.A."/>
            <person name="Bakkeren G."/>
            <person name="Khalil H.B."/>
            <person name="Panwar V."/>
            <person name="Joly D."/>
            <person name="Linning R."/>
            <person name="Sakthikumar S."/>
            <person name="Song X."/>
            <person name="Adiconis X."/>
            <person name="Fan L."/>
            <person name="Goldberg J.M."/>
            <person name="Levin J.Z."/>
            <person name="Young S."/>
            <person name="Zeng Q."/>
            <person name="Anikster Y."/>
            <person name="Bruce M."/>
            <person name="Wang M."/>
            <person name="Yin C."/>
            <person name="McCallum B."/>
            <person name="Szabo L.J."/>
            <person name="Hulbert S."/>
            <person name="Chen X."/>
            <person name="Fellers J.P."/>
        </authorList>
    </citation>
    <scope>NUCLEOTIDE SEQUENCE</scope>
    <source>
        <strain evidence="2">isolate 1-1 / race 1 (BBBD)</strain>
        <strain evidence="3">Isolate 1-1 / race 1 (BBBD)</strain>
    </source>
</reference>
<reference evidence="1" key="1">
    <citation type="submission" date="2009-11" db="EMBL/GenBank/DDBJ databases">
        <authorList>
            <consortium name="The Broad Institute Genome Sequencing Platform"/>
            <person name="Ward D."/>
            <person name="Feldgarden M."/>
            <person name="Earl A."/>
            <person name="Young S.K."/>
            <person name="Zeng Q."/>
            <person name="Koehrsen M."/>
            <person name="Alvarado L."/>
            <person name="Berlin A."/>
            <person name="Bochicchio J."/>
            <person name="Borenstein D."/>
            <person name="Chapman S.B."/>
            <person name="Chen Z."/>
            <person name="Engels R."/>
            <person name="Freedman E."/>
            <person name="Gellesch M."/>
            <person name="Goldberg J."/>
            <person name="Griggs A."/>
            <person name="Gujja S."/>
            <person name="Heilman E."/>
            <person name="Heiman D."/>
            <person name="Hepburn T."/>
            <person name="Howarth C."/>
            <person name="Jen D."/>
            <person name="Larson L."/>
            <person name="Lewis B."/>
            <person name="Mehta T."/>
            <person name="Park D."/>
            <person name="Pearson M."/>
            <person name="Roberts A."/>
            <person name="Saif S."/>
            <person name="Shea T."/>
            <person name="Shenoy N."/>
            <person name="Sisk P."/>
            <person name="Stolte C."/>
            <person name="Sykes S."/>
            <person name="Thomson T."/>
            <person name="Walk T."/>
            <person name="White J."/>
            <person name="Yandava C."/>
            <person name="Izard J."/>
            <person name="Baranova O.V."/>
            <person name="Blanton J.M."/>
            <person name="Tanner A.C."/>
            <person name="Dewhirst F.E."/>
            <person name="Haas B."/>
            <person name="Nusbaum C."/>
            <person name="Birren B."/>
        </authorList>
    </citation>
    <scope>NUCLEOTIDE SEQUENCE [LARGE SCALE GENOMIC DNA]</scope>
    <source>
        <strain evidence="1">1-1 BBBD Race 1</strain>
    </source>
</reference>